<keyword evidence="4" id="KW-1185">Reference proteome</keyword>
<feature type="compositionally biased region" description="Low complexity" evidence="1">
    <location>
        <begin position="133"/>
        <end position="148"/>
    </location>
</feature>
<reference evidence="3" key="2">
    <citation type="submission" date="2023-06" db="EMBL/GenBank/DDBJ databases">
        <authorList>
            <person name="Zeman M."/>
            <person name="Kubasova T."/>
            <person name="Jahodarova E."/>
            <person name="Nykrynova M."/>
            <person name="Rychlik I."/>
        </authorList>
    </citation>
    <scope>NUCLEOTIDE SEQUENCE</scope>
    <source>
        <strain evidence="3">105_WCHN</strain>
    </source>
</reference>
<reference evidence="3" key="1">
    <citation type="submission" date="2023-06" db="EMBL/GenBank/DDBJ databases">
        <title>Identification and characterization of horizontal gene transfer across gut microbiota members of farm animals based on homology search.</title>
        <authorList>
            <person name="Schwarzerova J."/>
            <person name="Nykrynova M."/>
            <person name="Jureckova K."/>
            <person name="Cejkova D."/>
            <person name="Rychlik I."/>
        </authorList>
    </citation>
    <scope>NUCLEOTIDE SEQUENCE</scope>
    <source>
        <strain evidence="3">105_WCHN</strain>
    </source>
</reference>
<comment type="caution">
    <text evidence="3">The sequence shown here is derived from an EMBL/GenBank/DDBJ whole genome shotgun (WGS) entry which is preliminary data.</text>
</comment>
<feature type="compositionally biased region" description="Polar residues" evidence="1">
    <location>
        <begin position="149"/>
        <end position="158"/>
    </location>
</feature>
<sequence>MNKKFKLAVIPAVALGCFVAVNNNFVSNTSMPAVMAASKHQNFSKQNYALMAFLQWSNQDLQDIQDQSIALTAGKNNTFITQSDDGQKITITVGHTKVTVKDANGNKKTFTKAKLEKAFKNQIDALNNKITSNNDNGNNADNENNAGNTTSQPSSQNTQGGGSNQATSDDSDDDDGSDDGSKDGYTFEERTHLDPNDPDFIPATHDNFEGFN</sequence>
<dbReference type="Proteomes" id="UP001529423">
    <property type="component" value="Unassembled WGS sequence"/>
</dbReference>
<feature type="compositionally biased region" description="Basic and acidic residues" evidence="1">
    <location>
        <begin position="179"/>
        <end position="195"/>
    </location>
</feature>
<accession>A0ABT7VPV7</accession>
<protein>
    <recommendedName>
        <fullName evidence="5">Lipoprotein</fullName>
    </recommendedName>
</protein>
<evidence type="ECO:0000313" key="3">
    <source>
        <dbReference type="EMBL" id="MDM8334747.1"/>
    </source>
</evidence>
<gene>
    <name evidence="3" type="ORF">QUW46_09310</name>
</gene>
<evidence type="ECO:0000256" key="2">
    <source>
        <dbReference type="SAM" id="SignalP"/>
    </source>
</evidence>
<feature type="signal peptide" evidence="2">
    <location>
        <begin position="1"/>
        <end position="22"/>
    </location>
</feature>
<evidence type="ECO:0000313" key="4">
    <source>
        <dbReference type="Proteomes" id="UP001529423"/>
    </source>
</evidence>
<feature type="region of interest" description="Disordered" evidence="1">
    <location>
        <begin position="128"/>
        <end position="212"/>
    </location>
</feature>
<keyword evidence="2" id="KW-0732">Signal</keyword>
<evidence type="ECO:0000256" key="1">
    <source>
        <dbReference type="SAM" id="MobiDB-lite"/>
    </source>
</evidence>
<evidence type="ECO:0008006" key="5">
    <source>
        <dbReference type="Google" id="ProtNLM"/>
    </source>
</evidence>
<dbReference type="RefSeq" id="WP_289561482.1">
    <property type="nucleotide sequence ID" value="NZ_JAUDEO010000113.1"/>
</dbReference>
<proteinExistence type="predicted"/>
<name>A0ABT7VPV7_9LACO</name>
<dbReference type="PROSITE" id="PS51257">
    <property type="entry name" value="PROKAR_LIPOPROTEIN"/>
    <property type="match status" value="1"/>
</dbReference>
<dbReference type="EMBL" id="JAUDEO010000113">
    <property type="protein sequence ID" value="MDM8334747.1"/>
    <property type="molecule type" value="Genomic_DNA"/>
</dbReference>
<feature type="compositionally biased region" description="Acidic residues" evidence="1">
    <location>
        <begin position="169"/>
        <end position="178"/>
    </location>
</feature>
<organism evidence="3 4">
    <name type="scientific">Limosilactobacillus panis</name>
    <dbReference type="NCBI Taxonomy" id="47493"/>
    <lineage>
        <taxon>Bacteria</taxon>
        <taxon>Bacillati</taxon>
        <taxon>Bacillota</taxon>
        <taxon>Bacilli</taxon>
        <taxon>Lactobacillales</taxon>
        <taxon>Lactobacillaceae</taxon>
        <taxon>Limosilactobacillus</taxon>
    </lineage>
</organism>
<feature type="chain" id="PRO_5047374016" description="Lipoprotein" evidence="2">
    <location>
        <begin position="23"/>
        <end position="212"/>
    </location>
</feature>